<evidence type="ECO:0000256" key="1">
    <source>
        <dbReference type="SAM" id="SignalP"/>
    </source>
</evidence>
<evidence type="ECO:0000313" key="3">
    <source>
        <dbReference type="Proteomes" id="UP001221757"/>
    </source>
</evidence>
<dbReference type="EMBL" id="JARKIE010000030">
    <property type="protein sequence ID" value="KAJ7697363.1"/>
    <property type="molecule type" value="Genomic_DNA"/>
</dbReference>
<protein>
    <recommendedName>
        <fullName evidence="4">Secreted protein</fullName>
    </recommendedName>
</protein>
<feature type="chain" id="PRO_5041947179" description="Secreted protein" evidence="1">
    <location>
        <begin position="30"/>
        <end position="109"/>
    </location>
</feature>
<evidence type="ECO:0000313" key="2">
    <source>
        <dbReference type="EMBL" id="KAJ7697363.1"/>
    </source>
</evidence>
<keyword evidence="1" id="KW-0732">Signal</keyword>
<accession>A0AAD7DR18</accession>
<name>A0AAD7DR18_MYCRO</name>
<evidence type="ECO:0008006" key="4">
    <source>
        <dbReference type="Google" id="ProtNLM"/>
    </source>
</evidence>
<comment type="caution">
    <text evidence="2">The sequence shown here is derived from an EMBL/GenBank/DDBJ whole genome shotgun (WGS) entry which is preliminary data.</text>
</comment>
<gene>
    <name evidence="2" type="ORF">B0H17DRAFT_1197417</name>
</gene>
<organism evidence="2 3">
    <name type="scientific">Mycena rosella</name>
    <name type="common">Pink bonnet</name>
    <name type="synonym">Agaricus rosellus</name>
    <dbReference type="NCBI Taxonomy" id="1033263"/>
    <lineage>
        <taxon>Eukaryota</taxon>
        <taxon>Fungi</taxon>
        <taxon>Dikarya</taxon>
        <taxon>Basidiomycota</taxon>
        <taxon>Agaricomycotina</taxon>
        <taxon>Agaricomycetes</taxon>
        <taxon>Agaricomycetidae</taxon>
        <taxon>Agaricales</taxon>
        <taxon>Marasmiineae</taxon>
        <taxon>Mycenaceae</taxon>
        <taxon>Mycena</taxon>
    </lineage>
</organism>
<dbReference type="AlphaFoldDB" id="A0AAD7DR18"/>
<dbReference type="Proteomes" id="UP001221757">
    <property type="component" value="Unassembled WGS sequence"/>
</dbReference>
<sequence>MLSKTTVHHFSGTNVALVPLLASFSVILSVSDLGDPDVFNFTEGIAATLPPTFARSASYATPSSTGLSRQASTSAVVKQFELLGRHLPRFTDGELRGLSAGADAAACSA</sequence>
<reference evidence="2" key="1">
    <citation type="submission" date="2023-03" db="EMBL/GenBank/DDBJ databases">
        <title>Massive genome expansion in bonnet fungi (Mycena s.s.) driven by repeated elements and novel gene families across ecological guilds.</title>
        <authorList>
            <consortium name="Lawrence Berkeley National Laboratory"/>
            <person name="Harder C.B."/>
            <person name="Miyauchi S."/>
            <person name="Viragh M."/>
            <person name="Kuo A."/>
            <person name="Thoen E."/>
            <person name="Andreopoulos B."/>
            <person name="Lu D."/>
            <person name="Skrede I."/>
            <person name="Drula E."/>
            <person name="Henrissat B."/>
            <person name="Morin E."/>
            <person name="Kohler A."/>
            <person name="Barry K."/>
            <person name="LaButti K."/>
            <person name="Morin E."/>
            <person name="Salamov A."/>
            <person name="Lipzen A."/>
            <person name="Mereny Z."/>
            <person name="Hegedus B."/>
            <person name="Baldrian P."/>
            <person name="Stursova M."/>
            <person name="Weitz H."/>
            <person name="Taylor A."/>
            <person name="Grigoriev I.V."/>
            <person name="Nagy L.G."/>
            <person name="Martin F."/>
            <person name="Kauserud H."/>
        </authorList>
    </citation>
    <scope>NUCLEOTIDE SEQUENCE</scope>
    <source>
        <strain evidence="2">CBHHK067</strain>
    </source>
</reference>
<feature type="signal peptide" evidence="1">
    <location>
        <begin position="1"/>
        <end position="29"/>
    </location>
</feature>
<proteinExistence type="predicted"/>
<keyword evidence="3" id="KW-1185">Reference proteome</keyword>